<evidence type="ECO:0000313" key="2">
    <source>
        <dbReference type="EMBL" id="MFD1931152.1"/>
    </source>
</evidence>
<comment type="caution">
    <text evidence="2">The sequence shown here is derived from an EMBL/GenBank/DDBJ whole genome shotgun (WGS) entry which is preliminary data.</text>
</comment>
<evidence type="ECO:0000313" key="3">
    <source>
        <dbReference type="Proteomes" id="UP001597368"/>
    </source>
</evidence>
<dbReference type="RefSeq" id="WP_379570245.1">
    <property type="nucleotide sequence ID" value="NZ_JBHUFV010000010.1"/>
</dbReference>
<evidence type="ECO:0000256" key="1">
    <source>
        <dbReference type="SAM" id="MobiDB-lite"/>
    </source>
</evidence>
<organism evidence="2 3">
    <name type="scientific">Nonomuraea mangrovi</name>
    <dbReference type="NCBI Taxonomy" id="2316207"/>
    <lineage>
        <taxon>Bacteria</taxon>
        <taxon>Bacillati</taxon>
        <taxon>Actinomycetota</taxon>
        <taxon>Actinomycetes</taxon>
        <taxon>Streptosporangiales</taxon>
        <taxon>Streptosporangiaceae</taxon>
        <taxon>Nonomuraea</taxon>
    </lineage>
</organism>
<sequence length="120" mass="13762">MPKTKVELYAAIRRDARMEHLSVRALALKYKVHRRTVRDALKSAWSTPRKKMAPRKSVLDSFKTAIDQMLRADLDAPRKQRHTSKRIFDRPPMRSMGRRASMLICGRSTVSGWAASGWPG</sequence>
<protein>
    <recommendedName>
        <fullName evidence="4">Transposase</fullName>
    </recommendedName>
</protein>
<keyword evidence="3" id="KW-1185">Reference proteome</keyword>
<gene>
    <name evidence="2" type="ORF">ACFSKW_06630</name>
</gene>
<feature type="region of interest" description="Disordered" evidence="1">
    <location>
        <begin position="73"/>
        <end position="92"/>
    </location>
</feature>
<name>A0ABW4SRH8_9ACTN</name>
<evidence type="ECO:0008006" key="4">
    <source>
        <dbReference type="Google" id="ProtNLM"/>
    </source>
</evidence>
<dbReference type="Proteomes" id="UP001597368">
    <property type="component" value="Unassembled WGS sequence"/>
</dbReference>
<accession>A0ABW4SRH8</accession>
<dbReference type="EMBL" id="JBHUFV010000010">
    <property type="protein sequence ID" value="MFD1931152.1"/>
    <property type="molecule type" value="Genomic_DNA"/>
</dbReference>
<reference evidence="3" key="1">
    <citation type="journal article" date="2019" name="Int. J. Syst. Evol. Microbiol.">
        <title>The Global Catalogue of Microorganisms (GCM) 10K type strain sequencing project: providing services to taxonomists for standard genome sequencing and annotation.</title>
        <authorList>
            <consortium name="The Broad Institute Genomics Platform"/>
            <consortium name="The Broad Institute Genome Sequencing Center for Infectious Disease"/>
            <person name="Wu L."/>
            <person name="Ma J."/>
        </authorList>
    </citation>
    <scope>NUCLEOTIDE SEQUENCE [LARGE SCALE GENOMIC DNA]</scope>
    <source>
        <strain evidence="3">ICMP 6774ER</strain>
    </source>
</reference>
<proteinExistence type="predicted"/>